<reference evidence="10 11" key="1">
    <citation type="submission" date="2024-10" db="EMBL/GenBank/DDBJ databases">
        <title>Updated reference genomes for cyclostephanoid diatoms.</title>
        <authorList>
            <person name="Roberts W.R."/>
            <person name="Alverson A.J."/>
        </authorList>
    </citation>
    <scope>NUCLEOTIDE SEQUENCE [LARGE SCALE GENOMIC DNA]</scope>
    <source>
        <strain evidence="10 11">AJA010-31</strain>
    </source>
</reference>
<comment type="catalytic activity">
    <reaction evidence="1">
        <text>D-fructose 6-phosphate + L-glutamine = D-glucosamine 6-phosphate + L-glutamate</text>
        <dbReference type="Rhea" id="RHEA:13237"/>
        <dbReference type="ChEBI" id="CHEBI:29985"/>
        <dbReference type="ChEBI" id="CHEBI:58359"/>
        <dbReference type="ChEBI" id="CHEBI:58725"/>
        <dbReference type="ChEBI" id="CHEBI:61527"/>
        <dbReference type="EC" id="2.6.1.16"/>
    </reaction>
</comment>
<dbReference type="InterPro" id="IPR046348">
    <property type="entry name" value="SIS_dom_sf"/>
</dbReference>
<evidence type="ECO:0000256" key="5">
    <source>
        <dbReference type="ARBA" id="ARBA00022679"/>
    </source>
</evidence>
<accession>A0ABD3QR50</accession>
<dbReference type="InterPro" id="IPR001347">
    <property type="entry name" value="SIS_dom"/>
</dbReference>
<keyword evidence="6" id="KW-0677">Repeat</keyword>
<feature type="domain" description="SIS" evidence="9">
    <location>
        <begin position="367"/>
        <end position="511"/>
    </location>
</feature>
<evidence type="ECO:0000256" key="7">
    <source>
        <dbReference type="ARBA" id="ARBA00022962"/>
    </source>
</evidence>
<dbReference type="Pfam" id="PF01380">
    <property type="entry name" value="SIS"/>
    <property type="match status" value="2"/>
</dbReference>
<keyword evidence="4" id="KW-0032">Aminotransferase</keyword>
<evidence type="ECO:0000313" key="11">
    <source>
        <dbReference type="Proteomes" id="UP001530400"/>
    </source>
</evidence>
<dbReference type="FunFam" id="3.40.50.10490:FF:000036">
    <property type="entry name" value="Glutamine-fructose-6-phosphate transaminase (Isomerizing), variant"/>
    <property type="match status" value="1"/>
</dbReference>
<dbReference type="SUPFAM" id="SSF56235">
    <property type="entry name" value="N-terminal nucleophile aminohydrolases (Ntn hydrolases)"/>
    <property type="match status" value="1"/>
</dbReference>
<evidence type="ECO:0000256" key="6">
    <source>
        <dbReference type="ARBA" id="ARBA00022737"/>
    </source>
</evidence>
<dbReference type="NCBIfam" id="NF001484">
    <property type="entry name" value="PRK00331.1"/>
    <property type="match status" value="1"/>
</dbReference>
<dbReference type="Pfam" id="PF13522">
    <property type="entry name" value="GATase_6"/>
    <property type="match status" value="1"/>
</dbReference>
<keyword evidence="11" id="KW-1185">Reference proteome</keyword>
<dbReference type="CDD" id="cd05009">
    <property type="entry name" value="SIS_GlmS_GlmD_2"/>
    <property type="match status" value="1"/>
</dbReference>
<evidence type="ECO:0000259" key="8">
    <source>
        <dbReference type="PROSITE" id="PS51278"/>
    </source>
</evidence>
<dbReference type="AlphaFoldDB" id="A0ABD3QR50"/>
<dbReference type="EC" id="2.6.1.16" evidence="2"/>
<dbReference type="PANTHER" id="PTHR10937:SF0">
    <property type="entry name" value="GLUTAMINE--FRUCTOSE-6-PHOSPHATE TRANSAMINASE (ISOMERIZING)"/>
    <property type="match status" value="1"/>
</dbReference>
<keyword evidence="5" id="KW-0808">Transferase</keyword>
<evidence type="ECO:0000256" key="3">
    <source>
        <dbReference type="ARBA" id="ARBA00016090"/>
    </source>
</evidence>
<dbReference type="PANTHER" id="PTHR10937">
    <property type="entry name" value="GLUCOSAMINE--FRUCTOSE-6-PHOSPHATE AMINOTRANSFERASE, ISOMERIZING"/>
    <property type="match status" value="1"/>
</dbReference>
<organism evidence="10 11">
    <name type="scientific">Cyclotella atomus</name>
    <dbReference type="NCBI Taxonomy" id="382360"/>
    <lineage>
        <taxon>Eukaryota</taxon>
        <taxon>Sar</taxon>
        <taxon>Stramenopiles</taxon>
        <taxon>Ochrophyta</taxon>
        <taxon>Bacillariophyta</taxon>
        <taxon>Coscinodiscophyceae</taxon>
        <taxon>Thalassiosirophycidae</taxon>
        <taxon>Stephanodiscales</taxon>
        <taxon>Stephanodiscaceae</taxon>
        <taxon>Cyclotella</taxon>
    </lineage>
</organism>
<dbReference type="InterPro" id="IPR047084">
    <property type="entry name" value="GFAT_N"/>
</dbReference>
<dbReference type="InterPro" id="IPR035466">
    <property type="entry name" value="GlmS/AgaS_SIS"/>
</dbReference>
<dbReference type="InterPro" id="IPR029055">
    <property type="entry name" value="Ntn_hydrolases_N"/>
</dbReference>
<sequence length="705" mass="75197">MLLTNANRLLFTAARRSVVTKLSQRGFAVAATTQIQSASRVENLDNAGSQANLGWLAAAAAMAGATAVSLEDQKADCCGIAGVVGAKGDAREFLLEGLTILKNRGYDSMGIATMSGKPADGLKITKYASIGESADGLRLVQENSMASAGHHIGIAHTRWATHGGKTDENAHPHTDSSGKIALVHNGTLNNANELRRELQSRGHVFTSQTDTEVIAKLIGEFYENEKCSLKDATEKATARCDGTWGLGIMCTDTPDELVVACNGSPLVIGIGSDRMFIASETSAFNRYTKNFISMKDGEIGVLHADGTTLDLGRAQVAPDQEVKLSPAPFSHWTLRECYEQPEAIGRALGFGGRLMADKITLGGLEKMADQLAKIDFLTLCACGTSLNASRYAEKLMKHLGSFDVVHSVDAAEVEPSDFPIEAKAREASAFLVVSQSGETKDVARVVQAAQEKDVVVLSVVNAVGSLIARMTKLGVYCNAGRENAVASTKAFTTQVTVLALIALWFRELKDRVSGTHVASAEGANLRESLMRLPICFGMALKTRDKCKKIAERLNGKDHCFVLGKGYGEPVAMEGALKIKEMCYLHAEGYSGGALKHGPFALIESDENGKQGATPIIMLIFDDDHAHHMRTAAEEVKARGADVIIITDKKSLADGLDDDPLVIPSNGPLTALGAVLPIQLMAFELAMMRGINPDTPRNLAKAVTVD</sequence>
<dbReference type="Gene3D" id="3.60.20.10">
    <property type="entry name" value="Glutamine Phosphoribosylpyrophosphate, subunit 1, domain 1"/>
    <property type="match status" value="1"/>
</dbReference>
<proteinExistence type="predicted"/>
<dbReference type="PROSITE" id="PS51464">
    <property type="entry name" value="SIS"/>
    <property type="match status" value="2"/>
</dbReference>
<dbReference type="Gene3D" id="3.40.50.10490">
    <property type="entry name" value="Glucose-6-phosphate isomerase like protein, domain 1"/>
    <property type="match status" value="2"/>
</dbReference>
<evidence type="ECO:0000256" key="2">
    <source>
        <dbReference type="ARBA" id="ARBA00012916"/>
    </source>
</evidence>
<evidence type="ECO:0000256" key="1">
    <source>
        <dbReference type="ARBA" id="ARBA00001031"/>
    </source>
</evidence>
<dbReference type="PROSITE" id="PS51278">
    <property type="entry name" value="GATASE_TYPE_2"/>
    <property type="match status" value="1"/>
</dbReference>
<gene>
    <name evidence="10" type="ORF">ACHAWO_010377</name>
</gene>
<dbReference type="FunFam" id="3.60.20.10:FF:000006">
    <property type="entry name" value="Glutamine--fructose-6-phosphate aminotransferase [isomerizing]"/>
    <property type="match status" value="1"/>
</dbReference>
<keyword evidence="7" id="KW-0315">Glutamine amidotransferase</keyword>
<dbReference type="CDD" id="cd00714">
    <property type="entry name" value="GFAT"/>
    <property type="match status" value="1"/>
</dbReference>
<comment type="caution">
    <text evidence="10">The sequence shown here is derived from an EMBL/GenBank/DDBJ whole genome shotgun (WGS) entry which is preliminary data.</text>
</comment>
<feature type="domain" description="Glutamine amidotransferase type-2" evidence="8">
    <location>
        <begin position="78"/>
        <end position="305"/>
    </location>
</feature>
<evidence type="ECO:0000259" key="9">
    <source>
        <dbReference type="PROSITE" id="PS51464"/>
    </source>
</evidence>
<evidence type="ECO:0000256" key="4">
    <source>
        <dbReference type="ARBA" id="ARBA00022576"/>
    </source>
</evidence>
<dbReference type="GO" id="GO:0004360">
    <property type="term" value="F:glutamine-fructose-6-phosphate transaminase (isomerizing) activity"/>
    <property type="evidence" value="ECO:0007669"/>
    <property type="project" value="UniProtKB-EC"/>
</dbReference>
<dbReference type="InterPro" id="IPR005855">
    <property type="entry name" value="GFAT"/>
</dbReference>
<feature type="domain" description="SIS" evidence="9">
    <location>
        <begin position="549"/>
        <end position="695"/>
    </location>
</feature>
<name>A0ABD3QR50_9STRA</name>
<dbReference type="InterPro" id="IPR017932">
    <property type="entry name" value="GATase_2_dom"/>
</dbReference>
<dbReference type="SUPFAM" id="SSF53697">
    <property type="entry name" value="SIS domain"/>
    <property type="match status" value="1"/>
</dbReference>
<protein>
    <recommendedName>
        <fullName evidence="3">Glutamine--fructose-6-phosphate aminotransferase [isomerizing]</fullName>
        <ecNumber evidence="2">2.6.1.16</ecNumber>
    </recommendedName>
</protein>
<dbReference type="InterPro" id="IPR035490">
    <property type="entry name" value="GlmS/FrlB_SIS"/>
</dbReference>
<evidence type="ECO:0000313" key="10">
    <source>
        <dbReference type="EMBL" id="KAL3802878.1"/>
    </source>
</evidence>
<dbReference type="EMBL" id="JALLPJ020000084">
    <property type="protein sequence ID" value="KAL3802878.1"/>
    <property type="molecule type" value="Genomic_DNA"/>
</dbReference>
<dbReference type="CDD" id="cd05008">
    <property type="entry name" value="SIS_GlmS_GlmD_1"/>
    <property type="match status" value="1"/>
</dbReference>
<dbReference type="Proteomes" id="UP001530400">
    <property type="component" value="Unassembled WGS sequence"/>
</dbReference>
<dbReference type="NCBIfam" id="TIGR01135">
    <property type="entry name" value="glmS"/>
    <property type="match status" value="1"/>
</dbReference>